<evidence type="ECO:0000256" key="9">
    <source>
        <dbReference type="ARBA" id="ARBA00022692"/>
    </source>
</evidence>
<feature type="transmembrane region" description="Helical" evidence="13">
    <location>
        <begin position="513"/>
        <end position="532"/>
    </location>
</feature>
<evidence type="ECO:0000256" key="12">
    <source>
        <dbReference type="SAM" id="MobiDB-lite"/>
    </source>
</evidence>
<dbReference type="AlphaFoldDB" id="A0A1I7FZK5"/>
<evidence type="ECO:0000256" key="10">
    <source>
        <dbReference type="ARBA" id="ARBA00022989"/>
    </source>
</evidence>
<keyword evidence="8 15" id="KW-0808">Transferase</keyword>
<evidence type="ECO:0000256" key="5">
    <source>
        <dbReference type="ARBA" id="ARBA00022475"/>
    </source>
</evidence>
<dbReference type="RefSeq" id="WP_245784143.1">
    <property type="nucleotide sequence ID" value="NZ_FPBP01000002.1"/>
</dbReference>
<keyword evidence="5" id="KW-1003">Cell membrane</keyword>
<comment type="similarity">
    <text evidence="3">Belongs to the glycosyltransferase 2 family. OpgH subfamily.</text>
</comment>
<evidence type="ECO:0000256" key="6">
    <source>
        <dbReference type="ARBA" id="ARBA00022519"/>
    </source>
</evidence>
<feature type="compositionally biased region" description="Polar residues" evidence="12">
    <location>
        <begin position="627"/>
        <end position="640"/>
    </location>
</feature>
<sequence>MNSASLPTRAPWLAARRWIFALLVLASTAFGGWAMFEILRVNGITPLQAVVLGLFVITFGWITIAFWTAIIGFVLRLTHRDPLTLSRVAPPATARHLGEHRTALVMPIYNEDPIRVATGLESTCRSLLEQPGVEGFEAFVLSDTQDATIARQEEAAIAALQQRLAPHFTVHYRRRENNQGRKAGNLADFCRHWGRHYDYMIVLDADSIMGGQTLVSLVASMQANARIGLIQTIPIPIRSDSVFGRFTQFAAALHSPLLATGQCFWQGETVNFWGHNAIIRVRAFMESCGLPELPGRPPLGGEILSHDFVEAALLRRTGWEVHLDVHVGESYEEVPSNILDFAKRDRRWIQGNMQHLRLLGVPGLHPMSRFHFLFGAMAYLTSLLWGLMLVVSTVDAIGRAQGRHDFFSAGYQLFPDWPISTPGLIIPLIVSTVVLLLLPKMLGFLLSFIQQPEAYGGRFKLLLSTLLEITIAILIAPLMMAFHSLFILSVLSGHKVSWDAQVREGRSVPWKDAIRHTWVATLLGAGWAYVTYAFAPVFFWWLSPVWIGLMLSAPLVKLTSSLTHGKRLRRLGLLCVPTEVMPSTLVQNAQSAAPDDHGAQLRSPPTPLPGDMPLQSFHARPKASPQVARQSEPSTPTSSKPVRKVDASNDHHLN</sequence>
<dbReference type="CDD" id="cd04191">
    <property type="entry name" value="Glucan_BSP_MdoH"/>
    <property type="match status" value="1"/>
</dbReference>
<dbReference type="Gene3D" id="3.90.550.10">
    <property type="entry name" value="Spore Coat Polysaccharide Biosynthesis Protein SpsA, Chain A"/>
    <property type="match status" value="1"/>
</dbReference>
<name>A0A1I7FZK5_9GAMM</name>
<dbReference type="SUPFAM" id="SSF53448">
    <property type="entry name" value="Nucleotide-diphospho-sugar transferases"/>
    <property type="match status" value="1"/>
</dbReference>
<evidence type="ECO:0000256" key="4">
    <source>
        <dbReference type="ARBA" id="ARBA00020585"/>
    </source>
</evidence>
<dbReference type="PANTHER" id="PTHR43867">
    <property type="entry name" value="CELLULOSE SYNTHASE CATALYTIC SUBUNIT A [UDP-FORMING]"/>
    <property type="match status" value="1"/>
</dbReference>
<evidence type="ECO:0000256" key="13">
    <source>
        <dbReference type="SAM" id="Phobius"/>
    </source>
</evidence>
<keyword evidence="7" id="KW-0328">Glycosyltransferase</keyword>
<evidence type="ECO:0000256" key="8">
    <source>
        <dbReference type="ARBA" id="ARBA00022679"/>
    </source>
</evidence>
<keyword evidence="11 13" id="KW-0472">Membrane</keyword>
<proteinExistence type="inferred from homology"/>
<feature type="transmembrane region" description="Helical" evidence="13">
    <location>
        <begin position="18"/>
        <end position="39"/>
    </location>
</feature>
<evidence type="ECO:0000313" key="15">
    <source>
        <dbReference type="EMBL" id="SFU41620.1"/>
    </source>
</evidence>
<evidence type="ECO:0000256" key="1">
    <source>
        <dbReference type="ARBA" id="ARBA00004429"/>
    </source>
</evidence>
<feature type="transmembrane region" description="Helical" evidence="13">
    <location>
        <begin position="469"/>
        <end position="492"/>
    </location>
</feature>
<evidence type="ECO:0000256" key="2">
    <source>
        <dbReference type="ARBA" id="ARBA00005001"/>
    </source>
</evidence>
<dbReference type="NCBIfam" id="NF003962">
    <property type="entry name" value="PRK05454.2-5"/>
    <property type="match status" value="1"/>
</dbReference>
<feature type="domain" description="Glycosyltransferase 2-like" evidence="14">
    <location>
        <begin position="104"/>
        <end position="285"/>
    </location>
</feature>
<dbReference type="GO" id="GO:0016758">
    <property type="term" value="F:hexosyltransferase activity"/>
    <property type="evidence" value="ECO:0007669"/>
    <property type="project" value="TreeGrafter"/>
</dbReference>
<feature type="transmembrane region" description="Helical" evidence="13">
    <location>
        <begin position="372"/>
        <end position="394"/>
    </location>
</feature>
<keyword evidence="16" id="KW-1185">Reference proteome</keyword>
<dbReference type="InterPro" id="IPR001173">
    <property type="entry name" value="Glyco_trans_2-like"/>
</dbReference>
<dbReference type="PANTHER" id="PTHR43867:SF5">
    <property type="entry name" value="GLUCANS BIOSYNTHESIS GLUCOSYLTRANSFERASE H"/>
    <property type="match status" value="1"/>
</dbReference>
<dbReference type="Proteomes" id="UP000198693">
    <property type="component" value="Unassembled WGS sequence"/>
</dbReference>
<gene>
    <name evidence="15" type="ORF">SAMN04487955_102128</name>
</gene>
<dbReference type="InterPro" id="IPR029044">
    <property type="entry name" value="Nucleotide-diphossugar_trans"/>
</dbReference>
<feature type="transmembrane region" description="Helical" evidence="13">
    <location>
        <begin position="424"/>
        <end position="449"/>
    </location>
</feature>
<evidence type="ECO:0000256" key="3">
    <source>
        <dbReference type="ARBA" id="ARBA00009337"/>
    </source>
</evidence>
<keyword evidence="6" id="KW-0997">Cell inner membrane</keyword>
<evidence type="ECO:0000256" key="11">
    <source>
        <dbReference type="ARBA" id="ARBA00023136"/>
    </source>
</evidence>
<dbReference type="NCBIfam" id="NF003958">
    <property type="entry name" value="PRK05454.2-1"/>
    <property type="match status" value="1"/>
</dbReference>
<dbReference type="InterPro" id="IPR050321">
    <property type="entry name" value="Glycosyltr_2/OpgH_subfam"/>
</dbReference>
<evidence type="ECO:0000259" key="14">
    <source>
        <dbReference type="Pfam" id="PF00535"/>
    </source>
</evidence>
<evidence type="ECO:0000313" key="16">
    <source>
        <dbReference type="Proteomes" id="UP000198693"/>
    </source>
</evidence>
<comment type="pathway">
    <text evidence="2">Glycan metabolism; osmoregulated periplasmic glucan (OPG) biosynthesis.</text>
</comment>
<comment type="subcellular location">
    <subcellularLocation>
        <location evidence="1">Cell inner membrane</location>
        <topology evidence="1">Multi-pass membrane protein</topology>
    </subcellularLocation>
</comment>
<feature type="compositionally biased region" description="Basic and acidic residues" evidence="12">
    <location>
        <begin position="643"/>
        <end position="654"/>
    </location>
</feature>
<accession>A0A1I7FZK5</accession>
<dbReference type="Pfam" id="PF00535">
    <property type="entry name" value="Glycos_transf_2"/>
    <property type="match status" value="1"/>
</dbReference>
<feature type="region of interest" description="Disordered" evidence="12">
    <location>
        <begin position="589"/>
        <end position="654"/>
    </location>
</feature>
<protein>
    <recommendedName>
        <fullName evidence="4">Glucans biosynthesis glucosyltransferase H</fullName>
    </recommendedName>
</protein>
<organism evidence="15 16">
    <name type="scientific">Halomonas korlensis</name>
    <dbReference type="NCBI Taxonomy" id="463301"/>
    <lineage>
        <taxon>Bacteria</taxon>
        <taxon>Pseudomonadati</taxon>
        <taxon>Pseudomonadota</taxon>
        <taxon>Gammaproteobacteria</taxon>
        <taxon>Oceanospirillales</taxon>
        <taxon>Halomonadaceae</taxon>
        <taxon>Halomonas</taxon>
    </lineage>
</organism>
<dbReference type="GO" id="GO:0005886">
    <property type="term" value="C:plasma membrane"/>
    <property type="evidence" value="ECO:0007669"/>
    <property type="project" value="UniProtKB-SubCell"/>
</dbReference>
<dbReference type="EMBL" id="FPBP01000002">
    <property type="protein sequence ID" value="SFU41620.1"/>
    <property type="molecule type" value="Genomic_DNA"/>
</dbReference>
<keyword evidence="9 13" id="KW-0812">Transmembrane</keyword>
<evidence type="ECO:0000256" key="7">
    <source>
        <dbReference type="ARBA" id="ARBA00022676"/>
    </source>
</evidence>
<feature type="transmembrane region" description="Helical" evidence="13">
    <location>
        <begin position="51"/>
        <end position="75"/>
    </location>
</feature>
<keyword evidence="10 13" id="KW-1133">Transmembrane helix</keyword>
<dbReference type="STRING" id="463301.SAMN04487955_102128"/>
<reference evidence="16" key="1">
    <citation type="submission" date="2016-10" db="EMBL/GenBank/DDBJ databases">
        <authorList>
            <person name="Varghese N."/>
            <person name="Submissions S."/>
        </authorList>
    </citation>
    <scope>NUCLEOTIDE SEQUENCE [LARGE SCALE GENOMIC DNA]</scope>
    <source>
        <strain evidence="16">CGMCC 1.6981</strain>
    </source>
</reference>